<dbReference type="InterPro" id="IPR008638">
    <property type="entry name" value="FhaB/CdiA-like_TPS"/>
</dbReference>
<evidence type="ECO:0000256" key="2">
    <source>
        <dbReference type="SAM" id="SignalP"/>
    </source>
</evidence>
<dbReference type="InterPro" id="IPR012334">
    <property type="entry name" value="Pectin_lyas_fold"/>
</dbReference>
<dbReference type="InterPro" id="IPR011050">
    <property type="entry name" value="Pectin_lyase_fold/virulence"/>
</dbReference>
<proteinExistence type="predicted"/>
<dbReference type="Proteomes" id="UP000646365">
    <property type="component" value="Unassembled WGS sequence"/>
</dbReference>
<dbReference type="EMBL" id="BMJQ01000011">
    <property type="protein sequence ID" value="GGF32203.1"/>
    <property type="molecule type" value="Genomic_DNA"/>
</dbReference>
<dbReference type="Gene3D" id="2.160.20.10">
    <property type="entry name" value="Single-stranded right-handed beta-helix, Pectin lyase-like"/>
    <property type="match status" value="1"/>
</dbReference>
<evidence type="ECO:0000256" key="1">
    <source>
        <dbReference type="SAM" id="MobiDB-lite"/>
    </source>
</evidence>
<gene>
    <name evidence="4" type="ORF">GCM10011611_42980</name>
</gene>
<comment type="caution">
    <text evidence="4">The sequence shown here is derived from an EMBL/GenBank/DDBJ whole genome shotgun (WGS) entry which is preliminary data.</text>
</comment>
<keyword evidence="2" id="KW-0732">Signal</keyword>
<feature type="chain" id="PRO_5035324538" description="Filamentous haemagglutinin FhaB/tRNA nuclease CdiA-like TPS domain-containing protein" evidence="2">
    <location>
        <begin position="37"/>
        <end position="4078"/>
    </location>
</feature>
<dbReference type="InterPro" id="IPR021026">
    <property type="entry name" value="Filamn_hemagglutn_DUF3739"/>
</dbReference>
<feature type="domain" description="Filamentous haemagglutinin FhaB/tRNA nuclease CdiA-like TPS" evidence="3">
    <location>
        <begin position="116"/>
        <end position="238"/>
    </location>
</feature>
<organism evidence="4 5">
    <name type="scientific">Aliidongia dinghuensis</name>
    <dbReference type="NCBI Taxonomy" id="1867774"/>
    <lineage>
        <taxon>Bacteria</taxon>
        <taxon>Pseudomonadati</taxon>
        <taxon>Pseudomonadota</taxon>
        <taxon>Alphaproteobacteria</taxon>
        <taxon>Rhodospirillales</taxon>
        <taxon>Dongiaceae</taxon>
        <taxon>Aliidongia</taxon>
    </lineage>
</organism>
<reference evidence="4" key="1">
    <citation type="journal article" date="2014" name="Int. J. Syst. Evol. Microbiol.">
        <title>Complete genome sequence of Corynebacterium casei LMG S-19264T (=DSM 44701T), isolated from a smear-ripened cheese.</title>
        <authorList>
            <consortium name="US DOE Joint Genome Institute (JGI-PGF)"/>
            <person name="Walter F."/>
            <person name="Albersmeier A."/>
            <person name="Kalinowski J."/>
            <person name="Ruckert C."/>
        </authorList>
    </citation>
    <scope>NUCLEOTIDE SEQUENCE</scope>
    <source>
        <strain evidence="4">CGMCC 1.15725</strain>
    </source>
</reference>
<dbReference type="InterPro" id="IPR050909">
    <property type="entry name" value="Bact_Autotransporter_VF"/>
</dbReference>
<dbReference type="RefSeq" id="WP_189049591.1">
    <property type="nucleotide sequence ID" value="NZ_BMJQ01000011.1"/>
</dbReference>
<dbReference type="NCBIfam" id="TIGR01901">
    <property type="entry name" value="adhes_NPXG"/>
    <property type="match status" value="1"/>
</dbReference>
<dbReference type="PANTHER" id="PTHR12338">
    <property type="entry name" value="AUTOTRANSPORTER"/>
    <property type="match status" value="1"/>
</dbReference>
<dbReference type="Pfam" id="PF12545">
    <property type="entry name" value="DUF3739"/>
    <property type="match status" value="1"/>
</dbReference>
<protein>
    <recommendedName>
        <fullName evidence="3">Filamentous haemagglutinin FhaB/tRNA nuclease CdiA-like TPS domain-containing protein</fullName>
    </recommendedName>
</protein>
<feature type="compositionally biased region" description="Basic and acidic residues" evidence="1">
    <location>
        <begin position="4030"/>
        <end position="4050"/>
    </location>
</feature>
<dbReference type="SUPFAM" id="SSF51126">
    <property type="entry name" value="Pectin lyase-like"/>
    <property type="match status" value="1"/>
</dbReference>
<keyword evidence="5" id="KW-1185">Reference proteome</keyword>
<sequence>MPVRDLAFRSNRTFQAALLASVSALTLVATTTPAHARNILAGGGTSPVANASAAAMASVQQAQAATVQARNSLAAATQAIQALQQAQSAARNLSLQAPSTIPSGLGTGGLQVAPGIGTDPTLWQNAQLPTESASDGQTTVTIQQTAQKAILTWQSFNLSKDTTVHFDQTAGNQANGNNNWIALNRVQDPSGVPSQILGTIKAEGSVYLINRNGIIFGGSSQIDVHTLIASSLGFLGENVTSNLMPGSAAYDNAVSASNALFLNAANGGIAAPEASGTTSSTTAGNLVLGLGTQLSGSTPAVFMPSGAITIQAGAAINTHANGTSSDGGFVLIAAPAVTNAGTITTTDGQAILAAGIGVSLLQSPTQWLVPELTGRVSVNGVDVTPAGSLVNTGLVQATTGNVTLLGSSVTQAGVVGVTTSVSRPGSIVISTVDEADIGDVAPYVPADRRAGALVVSGIIANLPEEDGQSVPASGSSFTAGRVSLTGGSVWLQNGALIEAPGASVSVAALSVGNAPAGSTAVQGRIYIDNGAVVDVAGLSDVQLPMSSILVTIPVIGQNELADSPLLRTGFLKGLKNVVIDSTLSGTTTDGLAWVGSPILNAAGYAQLIPRKIDQLLTNGGAITLSGGQVMTAAGSSLNLDGGYVHYLGGTINTTRLIDASGHIVDIGRADPTDTYVGIAGRFSVSHGRWGVTTIYGSALLTGGTHEPDYIQGGNAGSLSVFGGQATVLDGAISGQAFAGIKQMAAGEAPAGTASGGNFLPGGGSFILGAAHALTMGNGDSLTGLTGGVSIRDQAPDLGALAPDFGAGTALDTAALTALGASNPDNVLAWTTVPADTLNSGGFANVTITEDDIKGRGITVADGTTLAVQPGGSITLNGGAGDLSVLGKLIAPSGAITVNLSALFSSPHAITVGPNALISAAGQWVNDLTPGTNAVGAATFVNGGSISLKTAEAENPLISGSVVDATGSILLEAGSILDVSSGGVMLPTGQLLMKNGIPVGKGGSISLVTYNVQNGNQFGTPGNTLPGTQPTQGRLVLDGTLRSAGFSGGGTLTLQGLGFQIGGDPTTAPAWDLSLPADFFQDQGFGNYVLSAVYDATIAPGTTVRLTQQNLLPNLAALQAAATGASLWADGLTSLGTLDAYHRQATGLTMTAGDYTSWSPRPTYAGVTGGVTIGAGATILADAGASIDLRSLAQVTVLGSIVAHGGSVTLEAANSGATSANKSVWLGANATLDVSGVALQDPLASPLSLGGMLVTPVTGKVLAGGTVSLSNDSGFVVTEAGSVIDVSGAAGVFDQLQARTTGLGAPSYALEAAWSDAGTITLAAGGLYADGTLRGQAGAPQGEGGTLTILPQASLAPGGSAKGVILQQSGDLEPDGLAPGQSFGTPTYLLRFAVDRLKGSGLSTLVVGNTGLVSGNPPPPVPIAFAGDVTLDLGRAVILNTSQLLALPAGAAAIPTLTAGTQSIGGTTVSISAPYVEIAGTGNLNNATPPMTTPALADGKLVINAGFIDLTNQVALGNFGAASFTSSGDIRLSSTNTGDSSALQPGELFSAGNLTFKAADLYPASGEGFIIDATGPAPTTVTFLGNGASGMPLSAGGSLLVDAATIVQSGTVRAPSGSIVLGVGNAADAATLAQFGNLPLTNTQAVSLTAGSVTSVSLDGAVVPYGVTIDGTEWQYGAVPNQATTPVLTAPPSKIIAVNGANVALDKGAVVDLSGGGDLQAIQWVPGTGGSRDVLSQYNLSYPASGAAVATPLYPDARNIYAILPGAQAPVAAYDPVYAQVTLPTTQANGTASSQTAASGVGQAAIGGKIGQSVYLAGVPGLPDGVYTLLPAKYATLPGAYRVVENTGATNVVPGQSVTTADGTHLVSGYYVDGLSGATRSTVSQFEVQSAAVWQQYSAYSLTSANTFFPTLAANAGHVVPPLPIDAGRLVLAATNSLVLQTTLQAAAAAGGAAAEVDIAAQDIQIVGSGEPALAGYLQLSADGLDALGAGSLLIGGTRTPTTTGVTMNALADSVVVSNDATNPLTGPEIILVTKTDPTGTDPNAANGLRIDGGSIVTASGSLGGPAGVAGTTSGDGATVRVSNGGAFTFTRTNLPTTSQALLTVGAGAVLAGGQNLTLDSSGTLHFDPAASFSGHSITVDAGAITFTNETAAGLPGFVVGQDGLAQFAHASQVALRSYGAIGFVGNVTVGFGNAVELSAGSFTGDGGTVILNAPLITFTNALGAPVPTAVAGSGSLTVNASEIDLGARNKVLSGFGAVTMAATGGIVGQNTGTLDLGAANATLAAPVYLADTGSNTTLKTTGALRLNPAAGPAPASNPAGGAISFVGATVADNGAAILAPGGNISLRATGGDLTLAGGSLVSSAGVSKAFYDIIQYAPGGAISLTADTGAVVLQPGATLDFSGAKGGGAAGSLTLSAPVQSVQLNGTLKGGAAAGFLGGSFSLDTGGAIDLDNLTATLASSGVDDAITVHTRAGNLTLSAGNTLTAHAVSLTADGGAGGQDPTNGNVNILGTINAAGTAGGEIDLYGKSGVDLEGSLIATGSSATKRGGTVNIGTVGNPDTVGGVVQLDPTYGYELVSAANSGAITLGANALIDVSGGAAGGLSGGTVSFRAPLLANGDVNVTIAPTARIKGSRSTTLEAFAVWSTTDPLTYGASKHFDGLVDPAGWYNADGTLVSGSWTDQSGNALPTPTADQLASYLANDYFTPSAANTDHQTFYGYQNGDATAAVPGTLMGFVENFPIASATTARFANIANFAVTPGIELDNPDPAINGGNITVLTNWNLGAGSSPTNLAYRYKGQAPTITFKAENDFQAKASLSDGFFQVTNPISPGTSSTVFAFDPTNYGTVQYLYSTKRVNKAGANPLTYYGINSSNPYYAGLVSPPVNLTSGNPAQIAEYYAMYEAYADYLQSVPNPAVYDTNGYPIAAFLHRTIGVTNSGGPTPPSAQEQAANPLSYFKYVQDYATYSYYALSNYAPLNQLMPPAAQPVTVVSGGVPVAGGQTFTFTTAPTLDNTPSPVNNAANPLPLTQASLNAGSSTSYRLTAGADFAAANPGATRPASSGDVTLDGHLSYFDKNNQTINAPTMIRTGTGSIDIAAANDVLLLDTTAPGAIYTAGTPAGDAPVGTSTSIVTGKNTYSGTTFGAYDLLATGTVNPDAAGDISIRAGNDIAGIESLGNTGAVNNQFWWPWMQTGNSYANGQIVQTSINFGGFDQGVMSVGGNVAITAGGNIANLAVSLPTTWYLSNGNQTVNTVGGGDLTVKAGGDILSGDYFVARGTATLTAGGSIGSSGLTQTFFGVTKPVSTVLAAQDAVFNVSARQGADIGAMVDPSYLQGGAVANGYGLRNDAQSYSPTSALNLASTTGDVALNTLTDLTLIGAGVGGTDAAAVLPSTVTLTAFTGGISIQRGGLLYPSATGQLSLIADRSIQIYGNNFTSGGGGLSLDFGLIDAPASSLPSPLAPLHTLFNGDLTSAAPADHASTPLHAGDSQPVRIYSLNGDIVDGFLEPTGQNAGLYDQSLLIGVDKPAQIYAATDIVNLNFLGQNLRTDDITRIVAGHDILDVNQGVSFQVGAAFASLNLGGPGTFDVEAGHDISLANPVLLTSTNPYAGTGASAVAPRGIVTLGNSANPYLPHESADIEVLFGVGKGIANAAFIQAYVDPAVATPSVETALIAFMQQYDAGQGIETGLAKDKPTVSLTLDQAWSEFQALPAAVQQIFNQKALFTVLADVGKAYNDPTSAFYQQYARGYQAINTLFPAGLGYTANSLAGGTNGGKPVPTGNLDIRSSAIQTQQGGNITILGPGGQALVGAAAAAPSFLNLDGKTVVGPSAFGILTLEQGNVNIFTDQSLLLAQSRVFTEQGGDMVIWSSNGDINAGKGAKTIADVPPPLYVSDDDHYNTLDARGEVTGAGIATLQTIPGAAPGSVYLIAPRGTVDAGAAGIRVSGNLFVAALQVANADNIQVQGTAVGVPHQASVDVGGLTSASNAAGAAANAASDAARQTNRGGPQDLPSIITVEVIGYGGSDGTPAQGTQEENRRKKEGRQSENRRQDPRSRVQVLAAGDITEEQARQLMQEKQAAVRQ</sequence>
<reference evidence="4" key="2">
    <citation type="submission" date="2020-09" db="EMBL/GenBank/DDBJ databases">
        <authorList>
            <person name="Sun Q."/>
            <person name="Zhou Y."/>
        </authorList>
    </citation>
    <scope>NUCLEOTIDE SEQUENCE</scope>
    <source>
        <strain evidence="4">CGMCC 1.15725</strain>
    </source>
</reference>
<dbReference type="Pfam" id="PF05860">
    <property type="entry name" value="TPS"/>
    <property type="match status" value="1"/>
</dbReference>
<evidence type="ECO:0000259" key="3">
    <source>
        <dbReference type="SMART" id="SM00912"/>
    </source>
</evidence>
<name>A0A8J2YWI1_9PROT</name>
<evidence type="ECO:0000313" key="4">
    <source>
        <dbReference type="EMBL" id="GGF32203.1"/>
    </source>
</evidence>
<accession>A0A8J2YWI1</accession>
<evidence type="ECO:0000313" key="5">
    <source>
        <dbReference type="Proteomes" id="UP000646365"/>
    </source>
</evidence>
<dbReference type="PANTHER" id="PTHR12338:SF5">
    <property type="entry name" value="ANTIGEN 43-RELATED"/>
    <property type="match status" value="1"/>
</dbReference>
<dbReference type="SMART" id="SM00912">
    <property type="entry name" value="Haemagg_act"/>
    <property type="match status" value="1"/>
</dbReference>
<feature type="region of interest" description="Disordered" evidence="1">
    <location>
        <begin position="4017"/>
        <end position="4058"/>
    </location>
</feature>
<feature type="signal peptide" evidence="2">
    <location>
        <begin position="1"/>
        <end position="36"/>
    </location>
</feature>